<dbReference type="EMBL" id="JPWU03000658">
    <property type="protein sequence ID" value="KAG2509591.1"/>
    <property type="molecule type" value="Genomic_DNA"/>
</dbReference>
<feature type="signal peptide" evidence="3">
    <location>
        <begin position="1"/>
        <end position="25"/>
    </location>
</feature>
<feature type="transmembrane region" description="Helical" evidence="2">
    <location>
        <begin position="751"/>
        <end position="772"/>
    </location>
</feature>
<evidence type="ECO:0000259" key="4">
    <source>
        <dbReference type="Pfam" id="PF06011"/>
    </source>
</evidence>
<keyword evidence="2" id="KW-1133">Transmembrane helix</keyword>
<feature type="transmembrane region" description="Helical" evidence="2">
    <location>
        <begin position="891"/>
        <end position="911"/>
    </location>
</feature>
<dbReference type="Pfam" id="PF06011">
    <property type="entry name" value="TRP"/>
    <property type="match status" value="1"/>
</dbReference>
<dbReference type="AlphaFoldDB" id="A0A921V5H6"/>
<keyword evidence="3" id="KW-0732">Signal</keyword>
<dbReference type="Proteomes" id="UP000792063">
    <property type="component" value="Unassembled WGS sequence"/>
</dbReference>
<comment type="caution">
    <text evidence="5">The sequence shown here is derived from an EMBL/GenBank/DDBJ whole genome shotgun (WGS) entry which is preliminary data.</text>
</comment>
<keyword evidence="2" id="KW-0472">Membrane</keyword>
<feature type="transmembrane region" description="Helical" evidence="2">
    <location>
        <begin position="917"/>
        <end position="938"/>
    </location>
</feature>
<dbReference type="GO" id="GO:0016020">
    <property type="term" value="C:membrane"/>
    <property type="evidence" value="ECO:0007669"/>
    <property type="project" value="TreeGrafter"/>
</dbReference>
<dbReference type="InterPro" id="IPR040241">
    <property type="entry name" value="TRP_Flc/Pkd2-like"/>
</dbReference>
<keyword evidence="2" id="KW-0812">Transmembrane</keyword>
<proteinExistence type="predicted"/>
<evidence type="ECO:0000313" key="5">
    <source>
        <dbReference type="EMBL" id="KAG2509591.1"/>
    </source>
</evidence>
<feature type="region of interest" description="Disordered" evidence="1">
    <location>
        <begin position="514"/>
        <end position="533"/>
    </location>
</feature>
<organism evidence="5 6">
    <name type="scientific">Phytophthora kernoviae</name>
    <dbReference type="NCBI Taxonomy" id="325452"/>
    <lineage>
        <taxon>Eukaryota</taxon>
        <taxon>Sar</taxon>
        <taxon>Stramenopiles</taxon>
        <taxon>Oomycota</taxon>
        <taxon>Peronosporomycetes</taxon>
        <taxon>Peronosporales</taxon>
        <taxon>Peronosporaceae</taxon>
        <taxon>Phytophthora</taxon>
    </lineage>
</organism>
<dbReference type="PANTHER" id="PTHR31145">
    <property type="entry name" value="INTEGRAL MEMBRANE PROTEIN (AFU_ORTHOLOGUE AFUA_7G01610)"/>
    <property type="match status" value="1"/>
</dbReference>
<feature type="transmembrane region" description="Helical" evidence="2">
    <location>
        <begin position="804"/>
        <end position="826"/>
    </location>
</feature>
<dbReference type="PANTHER" id="PTHR31145:SF6">
    <property type="entry name" value="INTEGRAL MEMBRANE PROTEIN (AFU_ORTHOLOGUE AFUA_7G01610)"/>
    <property type="match status" value="1"/>
</dbReference>
<evidence type="ECO:0000313" key="6">
    <source>
        <dbReference type="Proteomes" id="UP000792063"/>
    </source>
</evidence>
<feature type="region of interest" description="Disordered" evidence="1">
    <location>
        <begin position="59"/>
        <end position="106"/>
    </location>
</feature>
<evidence type="ECO:0000256" key="1">
    <source>
        <dbReference type="SAM" id="MobiDB-lite"/>
    </source>
</evidence>
<feature type="compositionally biased region" description="Low complexity" evidence="1">
    <location>
        <begin position="437"/>
        <end position="458"/>
    </location>
</feature>
<dbReference type="GO" id="GO:0055085">
    <property type="term" value="P:transmembrane transport"/>
    <property type="evidence" value="ECO:0007669"/>
    <property type="project" value="TreeGrafter"/>
</dbReference>
<name>A0A921V5H6_9STRA</name>
<feature type="chain" id="PRO_5037553327" description="TRP C-terminal domain-containing protein" evidence="3">
    <location>
        <begin position="26"/>
        <end position="1120"/>
    </location>
</feature>
<protein>
    <recommendedName>
        <fullName evidence="4">TRP C-terminal domain-containing protein</fullName>
    </recommendedName>
</protein>
<feature type="compositionally biased region" description="Polar residues" evidence="1">
    <location>
        <begin position="71"/>
        <end position="100"/>
    </location>
</feature>
<gene>
    <name evidence="5" type="ORF">JM18_009076</name>
</gene>
<feature type="region of interest" description="Disordered" evidence="1">
    <location>
        <begin position="1057"/>
        <end position="1109"/>
    </location>
</feature>
<reference evidence="5" key="2">
    <citation type="submission" date="2020-06" db="EMBL/GenBank/DDBJ databases">
        <authorList>
            <person name="Studholme D.J."/>
        </authorList>
    </citation>
    <scope>NUCLEOTIDE SEQUENCE</scope>
    <source>
        <strain evidence="5">NZFS 3630</strain>
    </source>
</reference>
<dbReference type="InterPro" id="IPR010308">
    <property type="entry name" value="TRP_C"/>
</dbReference>
<feature type="domain" description="TRP C-terminal" evidence="4">
    <location>
        <begin position="721"/>
        <end position="1013"/>
    </location>
</feature>
<evidence type="ECO:0000256" key="2">
    <source>
        <dbReference type="SAM" id="Phobius"/>
    </source>
</evidence>
<reference evidence="5" key="1">
    <citation type="journal article" date="2015" name="Genom Data">
        <title>Genome sequences of six Phytophthora species associated with forests in New Zealand.</title>
        <authorList>
            <person name="Studholme D.J."/>
            <person name="McDougal R.L."/>
            <person name="Sambles C."/>
            <person name="Hansen E."/>
            <person name="Hardy G."/>
            <person name="Grant M."/>
            <person name="Ganley R.J."/>
            <person name="Williams N.M."/>
        </authorList>
    </citation>
    <scope>NUCLEOTIDE SEQUENCE</scope>
    <source>
        <strain evidence="5">NZFS 3630</strain>
    </source>
</reference>
<feature type="transmembrane region" description="Helical" evidence="2">
    <location>
        <begin position="945"/>
        <end position="965"/>
    </location>
</feature>
<evidence type="ECO:0000256" key="3">
    <source>
        <dbReference type="SAM" id="SignalP"/>
    </source>
</evidence>
<feature type="transmembrane region" description="Helical" evidence="2">
    <location>
        <begin position="977"/>
        <end position="1000"/>
    </location>
</feature>
<feature type="compositionally biased region" description="Polar residues" evidence="1">
    <location>
        <begin position="470"/>
        <end position="479"/>
    </location>
</feature>
<feature type="region of interest" description="Disordered" evidence="1">
    <location>
        <begin position="437"/>
        <end position="509"/>
    </location>
</feature>
<accession>A0A921V5H6</accession>
<feature type="transmembrane region" description="Helical" evidence="2">
    <location>
        <begin position="838"/>
        <end position="857"/>
    </location>
</feature>
<sequence>MVNVRMVHGLTLVALGLTLATTTQALTVDTRAQEENDVQRKLLLDGSLGVGLGLGLSTNTATNAATPETDAPSTPETDAPSTPETDAPSTPETDAPSTPETDAPCTYSYGSAIDTDDYRRSIHTDYRCSIHAGNGCPEFDSFSGHKPVDACAYDGSIHTDYRCSIHAGNGCPEFDSFSGHKPVDACAYDGSIHTDYRCSIHAGNGCPEFDSFSGHKPVDACAYDGSIHTDYRCSIHAGNGCPEFDSFSGHKPVDACAYDGSIHTDYRCSIHAGNGCPEFDSFSGHKPVDACAYDGSIHTDYRCSIHAGNGCPEFDSFSGYKPVDACAYDGSVFGHDDPFHGDRDTCSHISLNSCDRLADNSPNGYNDTVDYDESCGYDYAGDDFTGYPNVDPGCYNGTVDYDESCGYDYANDDFTGYPNVDPGCYNCTVDYGLTVPSTDTPATATPSTKTPSTETPATDKPSPTEEPPASSGSSDTYTESPPPVTKTPDDDATLAPTPVTTMPRATKSPIAIETNSGSEDEQDASEQKDQTQSDVVMYNASATPITAKSGSSDPFAIPEDTSATVKPVVLDISDNGNSVSQETETYVRGKTATSGSAATTNANVIGGRNTYVDTENSDVLSSSAAAFHDFLRYASVAFAGISVALLLFFHFVSLDANLLWVNTAWSPNTWEFMFYVGYLQQMQATSELTVLKTPYFLWDYTDSFAWSNFLAQDSSASSGESRRLETIVLGGIVSYADRIGISEEKILTDSAIGFTVIMGILLAIFLVLAMMAKRKAEKALDESSDLNSYTSGVHRLRSVSIRTLGLCVLVWYFSLFPLSMLASFEISMEVQASTIADSLVVAIIALVLVCFGVLAVAGRVIMHKTKDELEQFENLATWGSLYCEYTYRSRMFFVIDVVVQITTGILVGTVSGDPTQLIVVLGIQVLYLACVFIMSPFADQMVLRITYVLGLLKIVNFSLAFAFLNSNTMSATARTRLAQAFIGINAIVILAWFVRQLVVFSTYIRAWMVRSNDDSRDSSNPVAKFSRQSDTESEMYASQYTARGGLADTRGLNDSVNGGTLSLPKGSSVQSMQPSYGQGSSAQSMTTSYGQTSSFQSMEPSFGSELQYQQQMDRKYEIGF</sequence>